<proteinExistence type="predicted"/>
<dbReference type="EMBL" id="CP013650">
    <property type="protein sequence ID" value="ALS98993.1"/>
    <property type="molecule type" value="Genomic_DNA"/>
</dbReference>
<name>A0A0U3AJR1_9ALTE</name>
<gene>
    <name evidence="1" type="ORF">AT746_12445</name>
</gene>
<protein>
    <submittedName>
        <fullName evidence="1">Uncharacterized protein</fullName>
    </submittedName>
</protein>
<dbReference type="AlphaFoldDB" id="A0A0U3AJR1"/>
<reference evidence="1 2" key="1">
    <citation type="submission" date="2015-12" db="EMBL/GenBank/DDBJ databases">
        <title>Complete genome of Lacimicrobium alkaliphilum KCTC 32984.</title>
        <authorList>
            <person name="Kim S.-G."/>
            <person name="Lee Y.-J."/>
        </authorList>
    </citation>
    <scope>NUCLEOTIDE SEQUENCE [LARGE SCALE GENOMIC DNA]</scope>
    <source>
        <strain evidence="1 2">YelD216</strain>
    </source>
</reference>
<keyword evidence="2" id="KW-1185">Reference proteome</keyword>
<dbReference type="KEGG" id="lal:AT746_12445"/>
<organism evidence="1 2">
    <name type="scientific">Lacimicrobium alkaliphilum</name>
    <dbReference type="NCBI Taxonomy" id="1526571"/>
    <lineage>
        <taxon>Bacteria</taxon>
        <taxon>Pseudomonadati</taxon>
        <taxon>Pseudomonadota</taxon>
        <taxon>Gammaproteobacteria</taxon>
        <taxon>Alteromonadales</taxon>
        <taxon>Alteromonadaceae</taxon>
        <taxon>Lacimicrobium</taxon>
    </lineage>
</organism>
<evidence type="ECO:0000313" key="2">
    <source>
        <dbReference type="Proteomes" id="UP000068447"/>
    </source>
</evidence>
<accession>A0A0U3AJR1</accession>
<dbReference type="Proteomes" id="UP000068447">
    <property type="component" value="Chromosome"/>
</dbReference>
<evidence type="ECO:0000313" key="1">
    <source>
        <dbReference type="EMBL" id="ALS98993.1"/>
    </source>
</evidence>
<sequence>MLIVKEQFAQKHLQGLSQAGRAFYAIRGHCQGVLRQLVTLIVNANPFTFLMMIAAKLPSPSVVILTRRKHLTPSKWRAFYREQNPVQGKNDAFVSTAHICDNLVDFSVPNENKATGHCLNLRNSWPRVN</sequence>